<evidence type="ECO:0000256" key="2">
    <source>
        <dbReference type="ARBA" id="ARBA00023002"/>
    </source>
</evidence>
<dbReference type="PIRSF" id="PIRSF036492">
    <property type="entry name" value="ALDH"/>
    <property type="match status" value="1"/>
</dbReference>
<dbReference type="InterPro" id="IPR016163">
    <property type="entry name" value="Ald_DH_C"/>
</dbReference>
<dbReference type="InterPro" id="IPR012394">
    <property type="entry name" value="Aldehyde_DH_NAD(P)"/>
</dbReference>
<reference evidence="9" key="1">
    <citation type="journal article" date="2023" name="Commun. Biol.">
        <title>Genome analysis of Parmales, the sister group of diatoms, reveals the evolutionary specialization of diatoms from phago-mixotrophs to photoautotrophs.</title>
        <authorList>
            <person name="Ban H."/>
            <person name="Sato S."/>
            <person name="Yoshikawa S."/>
            <person name="Yamada K."/>
            <person name="Nakamura Y."/>
            <person name="Ichinomiya M."/>
            <person name="Sato N."/>
            <person name="Blanc-Mathieu R."/>
            <person name="Endo H."/>
            <person name="Kuwata A."/>
            <person name="Ogata H."/>
        </authorList>
    </citation>
    <scope>NUCLEOTIDE SEQUENCE [LARGE SCALE GENOMIC DNA]</scope>
    <source>
        <strain evidence="9">NIES 3701</strain>
    </source>
</reference>
<dbReference type="SUPFAM" id="SSF53720">
    <property type="entry name" value="ALDH-like"/>
    <property type="match status" value="1"/>
</dbReference>
<dbReference type="OrthoDB" id="440325at2759"/>
<dbReference type="Proteomes" id="UP001165085">
    <property type="component" value="Unassembled WGS sequence"/>
</dbReference>
<organism evidence="8 9">
    <name type="scientific">Triparma strigata</name>
    <dbReference type="NCBI Taxonomy" id="1606541"/>
    <lineage>
        <taxon>Eukaryota</taxon>
        <taxon>Sar</taxon>
        <taxon>Stramenopiles</taxon>
        <taxon>Ochrophyta</taxon>
        <taxon>Bolidophyceae</taxon>
        <taxon>Parmales</taxon>
        <taxon>Triparmaceae</taxon>
        <taxon>Triparma</taxon>
    </lineage>
</organism>
<name>A0A9W7ASQ3_9STRA</name>
<dbReference type="FunFam" id="3.40.309.10:FF:000003">
    <property type="entry name" value="Aldehyde dehydrogenase"/>
    <property type="match status" value="1"/>
</dbReference>
<dbReference type="InterPro" id="IPR015590">
    <property type="entry name" value="Aldehyde_DH_dom"/>
</dbReference>
<comment type="caution">
    <text evidence="8">The sequence shown here is derived from an EMBL/GenBank/DDBJ whole genome shotgun (WGS) entry which is preliminary data.</text>
</comment>
<evidence type="ECO:0000259" key="7">
    <source>
        <dbReference type="Pfam" id="PF00171"/>
    </source>
</evidence>
<dbReference type="GO" id="GO:0006081">
    <property type="term" value="P:aldehyde metabolic process"/>
    <property type="evidence" value="ECO:0007669"/>
    <property type="project" value="InterPro"/>
</dbReference>
<dbReference type="CDD" id="cd07087">
    <property type="entry name" value="ALDH_F3-13-14_CALDH-like"/>
    <property type="match status" value="1"/>
</dbReference>
<evidence type="ECO:0000256" key="5">
    <source>
        <dbReference type="PROSITE-ProRule" id="PRU10007"/>
    </source>
</evidence>
<evidence type="ECO:0000256" key="3">
    <source>
        <dbReference type="PIRNR" id="PIRNR036492"/>
    </source>
</evidence>
<dbReference type="AlphaFoldDB" id="A0A9W7ASQ3"/>
<dbReference type="Pfam" id="PF00171">
    <property type="entry name" value="Aldedh"/>
    <property type="match status" value="1"/>
</dbReference>
<keyword evidence="9" id="KW-1185">Reference proteome</keyword>
<comment type="similarity">
    <text evidence="1 3 6">Belongs to the aldehyde dehydrogenase family.</text>
</comment>
<dbReference type="Gene3D" id="3.40.605.10">
    <property type="entry name" value="Aldehyde Dehydrogenase, Chain A, domain 1"/>
    <property type="match status" value="1"/>
</dbReference>
<evidence type="ECO:0000256" key="4">
    <source>
        <dbReference type="PIRSR" id="PIRSR036492-1"/>
    </source>
</evidence>
<dbReference type="PROSITE" id="PS00687">
    <property type="entry name" value="ALDEHYDE_DEHYDR_GLU"/>
    <property type="match status" value="1"/>
</dbReference>
<sequence>MANPNPLLAEDVEIGMSTPSTISTFQYSAPWLSISEYVEAGLLSFFTLITSLILLPLKLVLFPVEKMCCGLKYKRPSSGEKREVCREGGPEENIKDLVVSLKASFDAGHTRSYSWRINQLLGLKAMVLENEGELMEAYVKDLGKPSGDWFLEKNGILADINHTLSCLHKLMQPESRHTPLWMQPGTTKIIREPLGTVLIIGPYNYPLNLIVCPLAAAFSAGCNAVVKPSEQMPATADFFAKYLPVYLDRHSCGVVLGGIPETTSLLRIKFDKIFFTGSDRVAKIIEKTVAGTLTPMCLELGGKSPVIVCDDANLKVASKRIVQTKYINCGATCIAPDYIMCTSSVHDTLVSNLQKCVETFYTADAQTSENYARVLNGDHLKRLEGYLSDAKSKGANVIGGKIDQDDRYMEPTIVTGVTAEMLLMKEEIFGPILPIMKVDGFEDAVGHVKKGEKPLASYCFTSSSAKASTFLNNISSGASCINDCAVHVLSPDIPFGGVGNAGMGHYHGREGFLCFSNEKAVYTNDTLTDGLRWIRYPPFSTFKEGVLGKVMGKSW</sequence>
<accession>A0A9W7ASQ3</accession>
<protein>
    <recommendedName>
        <fullName evidence="3">Aldehyde dehydrogenase</fullName>
    </recommendedName>
</protein>
<gene>
    <name evidence="8" type="ORF">TrST_g4765</name>
</gene>
<dbReference type="Gene3D" id="3.40.309.10">
    <property type="entry name" value="Aldehyde Dehydrogenase, Chain A, domain 2"/>
    <property type="match status" value="1"/>
</dbReference>
<keyword evidence="2 3" id="KW-0560">Oxidoreductase</keyword>
<dbReference type="PANTHER" id="PTHR43570">
    <property type="entry name" value="ALDEHYDE DEHYDROGENASE"/>
    <property type="match status" value="1"/>
</dbReference>
<dbReference type="InterPro" id="IPR016161">
    <property type="entry name" value="Ald_DH/histidinol_DH"/>
</dbReference>
<dbReference type="InterPro" id="IPR029510">
    <property type="entry name" value="Ald_DH_CS_GLU"/>
</dbReference>
<proteinExistence type="inferred from homology"/>
<feature type="active site" evidence="4">
    <location>
        <position position="333"/>
    </location>
</feature>
<evidence type="ECO:0000256" key="1">
    <source>
        <dbReference type="ARBA" id="ARBA00009986"/>
    </source>
</evidence>
<dbReference type="PANTHER" id="PTHR43570:SF16">
    <property type="entry name" value="ALDEHYDE DEHYDROGENASE TYPE III, ISOFORM Q"/>
    <property type="match status" value="1"/>
</dbReference>
<dbReference type="GO" id="GO:0005737">
    <property type="term" value="C:cytoplasm"/>
    <property type="evidence" value="ECO:0007669"/>
    <property type="project" value="TreeGrafter"/>
</dbReference>
<dbReference type="GO" id="GO:0004029">
    <property type="term" value="F:aldehyde dehydrogenase (NAD+) activity"/>
    <property type="evidence" value="ECO:0007669"/>
    <property type="project" value="TreeGrafter"/>
</dbReference>
<evidence type="ECO:0000313" key="9">
    <source>
        <dbReference type="Proteomes" id="UP001165085"/>
    </source>
</evidence>
<dbReference type="EMBL" id="BRXY01000222">
    <property type="protein sequence ID" value="GMH78456.1"/>
    <property type="molecule type" value="Genomic_DNA"/>
</dbReference>
<feature type="domain" description="Aldehyde dehydrogenase" evidence="7">
    <location>
        <begin position="91"/>
        <end position="521"/>
    </location>
</feature>
<evidence type="ECO:0000256" key="6">
    <source>
        <dbReference type="RuleBase" id="RU003345"/>
    </source>
</evidence>
<dbReference type="InterPro" id="IPR016162">
    <property type="entry name" value="Ald_DH_N"/>
</dbReference>
<evidence type="ECO:0000313" key="8">
    <source>
        <dbReference type="EMBL" id="GMH78456.1"/>
    </source>
</evidence>
<feature type="active site" evidence="4 5">
    <location>
        <position position="299"/>
    </location>
</feature>